<accession>A0A9W9NIZ4</accession>
<keyword evidence="3" id="KW-1185">Reference proteome</keyword>
<dbReference type="EMBL" id="JAPQKT010000009">
    <property type="protein sequence ID" value="KAJ5220860.1"/>
    <property type="molecule type" value="Genomic_DNA"/>
</dbReference>
<protein>
    <recommendedName>
        <fullName evidence="4">Plastocyanin-like domain-containing protein</fullName>
    </recommendedName>
</protein>
<feature type="chain" id="PRO_5040970820" description="Plastocyanin-like domain-containing protein" evidence="1">
    <location>
        <begin position="23"/>
        <end position="190"/>
    </location>
</feature>
<evidence type="ECO:0000313" key="3">
    <source>
        <dbReference type="Proteomes" id="UP001147733"/>
    </source>
</evidence>
<dbReference type="AlphaFoldDB" id="A0A9W9NIZ4"/>
<proteinExistence type="predicted"/>
<name>A0A9W9NIZ4_PENCI</name>
<sequence>MQRMRFINILVLLCCIVFSAEADAISLNFGDPTSNHHVLVGNSETMLFEPDHLNANIGDRITFHFRTLNHTLTQSTLHNPCLVTHQFDASFHQFNPTEGHELVLTLTVDSVDPRWYFCKQTHPISHCHVGMIFAINPGEHMGEFRKNTRKASSLSGPFTPNCFTCTFDADQYAPKRYDNYQNYIKKLQTY</sequence>
<dbReference type="RefSeq" id="XP_056495783.1">
    <property type="nucleotide sequence ID" value="XM_056648652.1"/>
</dbReference>
<dbReference type="InterPro" id="IPR052953">
    <property type="entry name" value="Ser-rich/MCO-related"/>
</dbReference>
<dbReference type="GeneID" id="81387819"/>
<comment type="caution">
    <text evidence="2">The sequence shown here is derived from an EMBL/GenBank/DDBJ whole genome shotgun (WGS) entry which is preliminary data.</text>
</comment>
<feature type="signal peptide" evidence="1">
    <location>
        <begin position="1"/>
        <end position="22"/>
    </location>
</feature>
<dbReference type="Gene3D" id="2.60.40.420">
    <property type="entry name" value="Cupredoxins - blue copper proteins"/>
    <property type="match status" value="1"/>
</dbReference>
<dbReference type="SUPFAM" id="SSF49503">
    <property type="entry name" value="Cupredoxins"/>
    <property type="match status" value="1"/>
</dbReference>
<reference evidence="2" key="2">
    <citation type="journal article" date="2023" name="IMA Fungus">
        <title>Comparative genomic study of the Penicillium genus elucidates a diverse pangenome and 15 lateral gene transfer events.</title>
        <authorList>
            <person name="Petersen C."/>
            <person name="Sorensen T."/>
            <person name="Nielsen M.R."/>
            <person name="Sondergaard T.E."/>
            <person name="Sorensen J.L."/>
            <person name="Fitzpatrick D.A."/>
            <person name="Frisvad J.C."/>
            <person name="Nielsen K.L."/>
        </authorList>
    </citation>
    <scope>NUCLEOTIDE SEQUENCE</scope>
    <source>
        <strain evidence="2">IBT 23319</strain>
    </source>
</reference>
<reference evidence="2" key="1">
    <citation type="submission" date="2022-11" db="EMBL/GenBank/DDBJ databases">
        <authorList>
            <person name="Petersen C."/>
        </authorList>
    </citation>
    <scope>NUCLEOTIDE SEQUENCE</scope>
    <source>
        <strain evidence="2">IBT 23319</strain>
    </source>
</reference>
<dbReference type="Proteomes" id="UP001147733">
    <property type="component" value="Unassembled WGS sequence"/>
</dbReference>
<organism evidence="2 3">
    <name type="scientific">Penicillium citrinum</name>
    <dbReference type="NCBI Taxonomy" id="5077"/>
    <lineage>
        <taxon>Eukaryota</taxon>
        <taxon>Fungi</taxon>
        <taxon>Dikarya</taxon>
        <taxon>Ascomycota</taxon>
        <taxon>Pezizomycotina</taxon>
        <taxon>Eurotiomycetes</taxon>
        <taxon>Eurotiomycetidae</taxon>
        <taxon>Eurotiales</taxon>
        <taxon>Aspergillaceae</taxon>
        <taxon>Penicillium</taxon>
    </lineage>
</organism>
<dbReference type="OrthoDB" id="4368780at2759"/>
<dbReference type="InterPro" id="IPR008972">
    <property type="entry name" value="Cupredoxin"/>
</dbReference>
<gene>
    <name evidence="2" type="ORF">N7469_009747</name>
</gene>
<dbReference type="CDD" id="cd00920">
    <property type="entry name" value="Cupredoxin"/>
    <property type="match status" value="1"/>
</dbReference>
<dbReference type="PANTHER" id="PTHR34883">
    <property type="entry name" value="SERINE-RICH PROTEIN, PUTATIVE-RELATED-RELATED"/>
    <property type="match status" value="1"/>
</dbReference>
<evidence type="ECO:0000256" key="1">
    <source>
        <dbReference type="SAM" id="SignalP"/>
    </source>
</evidence>
<keyword evidence="1" id="KW-0732">Signal</keyword>
<dbReference type="PANTHER" id="PTHR34883:SF16">
    <property type="entry name" value="RICH PROTEIN, PUTATIVE-RELATED"/>
    <property type="match status" value="1"/>
</dbReference>
<evidence type="ECO:0000313" key="2">
    <source>
        <dbReference type="EMBL" id="KAJ5220860.1"/>
    </source>
</evidence>
<evidence type="ECO:0008006" key="4">
    <source>
        <dbReference type="Google" id="ProtNLM"/>
    </source>
</evidence>